<dbReference type="AlphaFoldDB" id="A0A921YPD8"/>
<evidence type="ECO:0000313" key="3">
    <source>
        <dbReference type="Proteomes" id="UP000791440"/>
    </source>
</evidence>
<feature type="signal peptide" evidence="1">
    <location>
        <begin position="1"/>
        <end position="17"/>
    </location>
</feature>
<organism evidence="2 3">
    <name type="scientific">Manduca sexta</name>
    <name type="common">Tobacco hawkmoth</name>
    <name type="synonym">Tobacco hornworm</name>
    <dbReference type="NCBI Taxonomy" id="7130"/>
    <lineage>
        <taxon>Eukaryota</taxon>
        <taxon>Metazoa</taxon>
        <taxon>Ecdysozoa</taxon>
        <taxon>Arthropoda</taxon>
        <taxon>Hexapoda</taxon>
        <taxon>Insecta</taxon>
        <taxon>Pterygota</taxon>
        <taxon>Neoptera</taxon>
        <taxon>Endopterygota</taxon>
        <taxon>Lepidoptera</taxon>
        <taxon>Glossata</taxon>
        <taxon>Ditrysia</taxon>
        <taxon>Bombycoidea</taxon>
        <taxon>Sphingidae</taxon>
        <taxon>Sphinginae</taxon>
        <taxon>Sphingini</taxon>
        <taxon>Manduca</taxon>
    </lineage>
</organism>
<evidence type="ECO:0000256" key="1">
    <source>
        <dbReference type="SAM" id="SignalP"/>
    </source>
</evidence>
<gene>
    <name evidence="2" type="ORF">O3G_MSEX002602</name>
</gene>
<dbReference type="EMBL" id="JH668298">
    <property type="protein sequence ID" value="KAG6442947.1"/>
    <property type="molecule type" value="Genomic_DNA"/>
</dbReference>
<dbReference type="Proteomes" id="UP000791440">
    <property type="component" value="Unassembled WGS sequence"/>
</dbReference>
<accession>A0A921YPD8</accession>
<sequence length="447" mass="51689">MKLSLVYLLFCIKHIQTQYIPVTKKSKSPCDASNKSALVERFFNMIFNEFHNSPPMCVCVQMCAGQSTYCYPNGCLRRDDRKREADQPVSLIENAQSSIFLVDQKNEVTRDLYGSGYYDNTATELGTKIEAVAEKQVNIRPDPFKDKYKSLFKYKKMPKVELRYNLREQVKNTKSDVLKSGSVDVSKTRWPQTKHNKLNGYTMLHDIREIHPSSAKQKKFFISSLPEKDLVTYPIRYFKRDLTKIDEKLNVTVNLNKEVFTNSTFSLETLIDNMIENFLTNNTVAKLDESNKTTSIEMSTEYFNETNIVLINSTNENFENSKYTEAINYTKVFNELIAKLSKKIERRNNTSMEIMQKFTNNVIIKDEISNEIDEKEVIKVETTTFEPTTKAKITVATTTPLNSLTDALNTTEQTQLSNTIPNDYNELKTMKKGRQRFARKLLSKKTN</sequence>
<feature type="chain" id="PRO_5037318302" evidence="1">
    <location>
        <begin position="18"/>
        <end position="447"/>
    </location>
</feature>
<comment type="caution">
    <text evidence="2">The sequence shown here is derived from an EMBL/GenBank/DDBJ whole genome shotgun (WGS) entry which is preliminary data.</text>
</comment>
<reference evidence="2" key="1">
    <citation type="journal article" date="2016" name="Insect Biochem. Mol. Biol.">
        <title>Multifaceted biological insights from a draft genome sequence of the tobacco hornworm moth, Manduca sexta.</title>
        <authorList>
            <person name="Kanost M.R."/>
            <person name="Arrese E.L."/>
            <person name="Cao X."/>
            <person name="Chen Y.R."/>
            <person name="Chellapilla S."/>
            <person name="Goldsmith M.R."/>
            <person name="Grosse-Wilde E."/>
            <person name="Heckel D.G."/>
            <person name="Herndon N."/>
            <person name="Jiang H."/>
            <person name="Papanicolaou A."/>
            <person name="Qu J."/>
            <person name="Soulages J.L."/>
            <person name="Vogel H."/>
            <person name="Walters J."/>
            <person name="Waterhouse R.M."/>
            <person name="Ahn S.J."/>
            <person name="Almeida F.C."/>
            <person name="An C."/>
            <person name="Aqrawi P."/>
            <person name="Bretschneider A."/>
            <person name="Bryant W.B."/>
            <person name="Bucks S."/>
            <person name="Chao H."/>
            <person name="Chevignon G."/>
            <person name="Christen J.M."/>
            <person name="Clarke D.F."/>
            <person name="Dittmer N.T."/>
            <person name="Ferguson L.C.F."/>
            <person name="Garavelou S."/>
            <person name="Gordon K.H.J."/>
            <person name="Gunaratna R.T."/>
            <person name="Han Y."/>
            <person name="Hauser F."/>
            <person name="He Y."/>
            <person name="Heidel-Fischer H."/>
            <person name="Hirsh A."/>
            <person name="Hu Y."/>
            <person name="Jiang H."/>
            <person name="Kalra D."/>
            <person name="Klinner C."/>
            <person name="Konig C."/>
            <person name="Kovar C."/>
            <person name="Kroll A.R."/>
            <person name="Kuwar S.S."/>
            <person name="Lee S.L."/>
            <person name="Lehman R."/>
            <person name="Li K."/>
            <person name="Li Z."/>
            <person name="Liang H."/>
            <person name="Lovelace S."/>
            <person name="Lu Z."/>
            <person name="Mansfield J.H."/>
            <person name="McCulloch K.J."/>
            <person name="Mathew T."/>
            <person name="Morton B."/>
            <person name="Muzny D.M."/>
            <person name="Neunemann D."/>
            <person name="Ongeri F."/>
            <person name="Pauchet Y."/>
            <person name="Pu L.L."/>
            <person name="Pyrousis I."/>
            <person name="Rao X.J."/>
            <person name="Redding A."/>
            <person name="Roesel C."/>
            <person name="Sanchez-Gracia A."/>
            <person name="Schaack S."/>
            <person name="Shukla A."/>
            <person name="Tetreau G."/>
            <person name="Wang Y."/>
            <person name="Xiong G.H."/>
            <person name="Traut W."/>
            <person name="Walsh T.K."/>
            <person name="Worley K.C."/>
            <person name="Wu D."/>
            <person name="Wu W."/>
            <person name="Wu Y.Q."/>
            <person name="Zhang X."/>
            <person name="Zou Z."/>
            <person name="Zucker H."/>
            <person name="Briscoe A.D."/>
            <person name="Burmester T."/>
            <person name="Clem R.J."/>
            <person name="Feyereisen R."/>
            <person name="Grimmelikhuijzen C.J.P."/>
            <person name="Hamodrakas S.J."/>
            <person name="Hansson B.S."/>
            <person name="Huguet E."/>
            <person name="Jermiin L.S."/>
            <person name="Lan Q."/>
            <person name="Lehman H.K."/>
            <person name="Lorenzen M."/>
            <person name="Merzendorfer H."/>
            <person name="Michalopoulos I."/>
            <person name="Morton D.B."/>
            <person name="Muthukrishnan S."/>
            <person name="Oakeshott J.G."/>
            <person name="Palmer W."/>
            <person name="Park Y."/>
            <person name="Passarelli A.L."/>
            <person name="Rozas J."/>
            <person name="Schwartz L.M."/>
            <person name="Smith W."/>
            <person name="Southgate A."/>
            <person name="Vilcinskas A."/>
            <person name="Vogt R."/>
            <person name="Wang P."/>
            <person name="Werren J."/>
            <person name="Yu X.Q."/>
            <person name="Zhou J.J."/>
            <person name="Brown S.J."/>
            <person name="Scherer S.E."/>
            <person name="Richards S."/>
            <person name="Blissard G.W."/>
        </authorList>
    </citation>
    <scope>NUCLEOTIDE SEQUENCE</scope>
</reference>
<keyword evidence="1" id="KW-0732">Signal</keyword>
<protein>
    <submittedName>
        <fullName evidence="2">Uncharacterized protein</fullName>
    </submittedName>
</protein>
<keyword evidence="3" id="KW-1185">Reference proteome</keyword>
<reference evidence="2" key="2">
    <citation type="submission" date="2020-12" db="EMBL/GenBank/DDBJ databases">
        <authorList>
            <person name="Kanost M."/>
        </authorList>
    </citation>
    <scope>NUCLEOTIDE SEQUENCE</scope>
</reference>
<name>A0A921YPD8_MANSE</name>
<proteinExistence type="predicted"/>
<evidence type="ECO:0000313" key="2">
    <source>
        <dbReference type="EMBL" id="KAG6442947.1"/>
    </source>
</evidence>